<dbReference type="Gene3D" id="2.130.10.10">
    <property type="entry name" value="YVTN repeat-like/Quinoprotein amine dehydrogenase"/>
    <property type="match status" value="2"/>
</dbReference>
<dbReference type="Proteomes" id="UP000664628">
    <property type="component" value="Unassembled WGS sequence"/>
</dbReference>
<name>A0ABS3JFP2_9BACT</name>
<comment type="caution">
    <text evidence="4">The sequence shown here is derived from an EMBL/GenBank/DDBJ whole genome shotgun (WGS) entry which is preliminary data.</text>
</comment>
<sequence>MRLFTVLFWSALSLCLLFPAIHSCAQSTPPFSYTTDPRDTLGRQLEFEQHLTIDPALGRVPSERLAEERERVMSQLKNDASVTQSTSSGVTWQERGPSNAGGRTRAVLFDLGDPTHKKVWAGSPVGGLWYTNDITDVNATWTVVSDSWESMIVTCLAADPSNPQIMYAGTGDSDRGNTGGGIWKTTNGGTAWIRLSSTIPGTSYGTLAASFGYIQRLVVNSSGHIFAATRYGVVRSADGGVSWQFALAPTQGIGGVGPVTNNYYYDFVSDLEIGTDNILYAAFNPSRVFRANNFTGLTWTEITPAGLPAGSGRTELALAQSTNGGSQIMYAVSIGPNSQVYSNDVKWVKKSTNGGSSWTDVTIPTTSWGAHFTNGNGSSYLNLTVHPTEVNTVYASGYGLFRSTDGGSSWITQPISQNAYLQGVWGQPANTGAVLAAERGIRWSPDLGNTALVTPTSIDRNPGYRVSETYSAAMKPAPGSPYLLGTANTTGIIRVAGAGLATGSTILDATSSNGMAFIDEDQPTIEVANYWNSYYLINGGSYNRFFSTYYSFGANPADYDSQRNVLYVNDYSPTNGYGISRVTGVGGNSSSTFIPLAGETYSATCLKLGSSKESLFVGDYYSRIYKLTALSNTAPTTVTIANGSSLPLNSAISGIDVGATDNELLVTLSNYGISSVWYTSNGGMTWENKDLSGSGLPDVPVRTGMFNPQNRKQVILGTDLGVWTTNDISATNPGWTSSNTGLPLLRVNQLRYRASDGRLIAATAGRGIFESNTLALPYTPPSISITGISNKTLCAGSTVAVSFTTTGLPVNSATNYEVWVSDSTGSFTNQRRVGTGSSSPISLTLPTGGYNALKYGTSYQFKVVAPDADVSSPPSDMMIIIGNLDHVDIIDRLSNIAGRVAITYINGSASICPSDQILLSANALNTTGFKAPIDSYQWLLNNNPIEGATSQTYLTGQAGIYKVQVRQANCLVQSPDFTLGKSANQPTYIDSDYGTVPQCNDSPAILNITYRGELAAIQWYRNDIAIAGATSFTYPATQSGNYKVTVTSTGCSVNANPVLITLGRSLLANIYKLDTTLCAGSSSGYLYLYMNPSISTNFLRPGRMSVTWYRNNIPINEAQNQNNLFVTQPGAYSYEVQQATCRTRSNATLVEQSTIIQPVIDSYQLPKTACPNDSRTLNNYGTFTTRQWQKDGVDIPGATSSYYTAQSSGTYTVRCTKGACVGTSLPVSLTFADAIVPEINRQNRTETCVSLRLDVRDYNKLTGTKIQWFKDGVAVPGATSADFNTTQAGIYSVSVTSGTCSGLSKPVQTSPYSGTKPVISATPANVCTNNLVQLGATQLQYIVQWKRDGLILSDQVSSVYYPVQSGSYSVYTSGSCGTFESDPVEIKIGEPTAATITGAALVSSGQMAVLPVQLSGPAPWSFTLNTGQSVQNTYLNPYPLRVAPSATTTYSIAAVQNACGSGTVFGQSTVTVGSGSADLTLSAQVSSRAPRVNDIVSYSLIITNESEQEATGVQVTSRLPAGVDFVDAQTDGVSVANGFVSVNVGTVRISSNAIVSYRVRITQPGTFFTAAQIAATNTPDPDSQPNSGTGDGEDDATSVDLRTVDAGGGLMTSANPNQVPLPRTQSNQPLVAPNTVELALSLASSALAPKPYDVISLSLTVSNRGGATATNMVVQTVLPTGWQLTNIAGLVVTGQTIKAYVPQLLAGSQAVIVLPVQVSAGAGQIQAQILDVNESVSNARPGNGYQNGERDEASLLLRVQ</sequence>
<dbReference type="SUPFAM" id="SSF110296">
    <property type="entry name" value="Oligoxyloglucan reducing end-specific cellobiohydrolase"/>
    <property type="match status" value="1"/>
</dbReference>
<reference evidence="4 5" key="1">
    <citation type="submission" date="2021-03" db="EMBL/GenBank/DDBJ databases">
        <title>Fibrella sp. HMF5405 genome sequencing and assembly.</title>
        <authorList>
            <person name="Kang H."/>
            <person name="Kim H."/>
            <person name="Bae S."/>
            <person name="Joh K."/>
        </authorList>
    </citation>
    <scope>NUCLEOTIDE SEQUENCE [LARGE SCALE GENOMIC DNA]</scope>
    <source>
        <strain evidence="4 5">HMF5405</strain>
    </source>
</reference>
<evidence type="ECO:0000256" key="2">
    <source>
        <dbReference type="SAM" id="SignalP"/>
    </source>
</evidence>
<proteinExistence type="predicted"/>
<feature type="compositionally biased region" description="Polar residues" evidence="1">
    <location>
        <begin position="77"/>
        <end position="91"/>
    </location>
</feature>
<dbReference type="Pfam" id="PF01345">
    <property type="entry name" value="DUF11"/>
    <property type="match status" value="2"/>
</dbReference>
<evidence type="ECO:0000256" key="1">
    <source>
        <dbReference type="SAM" id="MobiDB-lite"/>
    </source>
</evidence>
<keyword evidence="2" id="KW-0732">Signal</keyword>
<dbReference type="InterPro" id="IPR013783">
    <property type="entry name" value="Ig-like_fold"/>
</dbReference>
<feature type="region of interest" description="Disordered" evidence="1">
    <location>
        <begin position="1576"/>
        <end position="1628"/>
    </location>
</feature>
<protein>
    <submittedName>
        <fullName evidence="4">DUF11 domain-containing protein</fullName>
    </submittedName>
</protein>
<feature type="compositionally biased region" description="Polar residues" evidence="1">
    <location>
        <begin position="1576"/>
        <end position="1588"/>
    </location>
</feature>
<evidence type="ECO:0000259" key="3">
    <source>
        <dbReference type="Pfam" id="PF01345"/>
    </source>
</evidence>
<feature type="compositionally biased region" description="Polar residues" evidence="1">
    <location>
        <begin position="1612"/>
        <end position="1628"/>
    </location>
</feature>
<evidence type="ECO:0000313" key="4">
    <source>
        <dbReference type="EMBL" id="MBO0948810.1"/>
    </source>
</evidence>
<dbReference type="RefSeq" id="WP_207328759.1">
    <property type="nucleotide sequence ID" value="NZ_JAFMYW010000002.1"/>
</dbReference>
<feature type="domain" description="DUF11" evidence="3">
    <location>
        <begin position="1478"/>
        <end position="1589"/>
    </location>
</feature>
<accession>A0ABS3JFP2</accession>
<feature type="domain" description="DUF11" evidence="3">
    <location>
        <begin position="1642"/>
        <end position="1728"/>
    </location>
</feature>
<keyword evidence="5" id="KW-1185">Reference proteome</keyword>
<dbReference type="Gene3D" id="2.60.40.10">
    <property type="entry name" value="Immunoglobulins"/>
    <property type="match status" value="2"/>
</dbReference>
<dbReference type="InterPro" id="IPR001434">
    <property type="entry name" value="OmcB-like_DUF11"/>
</dbReference>
<dbReference type="InterPro" id="IPR047589">
    <property type="entry name" value="DUF11_rpt"/>
</dbReference>
<organism evidence="4 5">
    <name type="scientific">Fibrella forsythiae</name>
    <dbReference type="NCBI Taxonomy" id="2817061"/>
    <lineage>
        <taxon>Bacteria</taxon>
        <taxon>Pseudomonadati</taxon>
        <taxon>Bacteroidota</taxon>
        <taxon>Cytophagia</taxon>
        <taxon>Cytophagales</taxon>
        <taxon>Spirosomataceae</taxon>
        <taxon>Fibrella</taxon>
    </lineage>
</organism>
<feature type="signal peptide" evidence="2">
    <location>
        <begin position="1"/>
        <end position="25"/>
    </location>
</feature>
<gene>
    <name evidence="4" type="ORF">J2I46_09475</name>
</gene>
<dbReference type="EMBL" id="JAFMYW010000002">
    <property type="protein sequence ID" value="MBO0948810.1"/>
    <property type="molecule type" value="Genomic_DNA"/>
</dbReference>
<dbReference type="InterPro" id="IPR015943">
    <property type="entry name" value="WD40/YVTN_repeat-like_dom_sf"/>
</dbReference>
<feature type="region of interest" description="Disordered" evidence="1">
    <location>
        <begin position="77"/>
        <end position="103"/>
    </location>
</feature>
<feature type="chain" id="PRO_5046506137" evidence="2">
    <location>
        <begin position="26"/>
        <end position="1760"/>
    </location>
</feature>
<evidence type="ECO:0000313" key="5">
    <source>
        <dbReference type="Proteomes" id="UP000664628"/>
    </source>
</evidence>
<dbReference type="NCBIfam" id="TIGR01451">
    <property type="entry name" value="B_ant_repeat"/>
    <property type="match status" value="1"/>
</dbReference>